<keyword evidence="3" id="KW-1185">Reference proteome</keyword>
<keyword evidence="1" id="KW-1133">Transmembrane helix</keyword>
<gene>
    <name evidence="2" type="ORF">U0070_015698</name>
</gene>
<organism evidence="2 3">
    <name type="scientific">Myodes glareolus</name>
    <name type="common">Bank vole</name>
    <name type="synonym">Clethrionomys glareolus</name>
    <dbReference type="NCBI Taxonomy" id="447135"/>
    <lineage>
        <taxon>Eukaryota</taxon>
        <taxon>Metazoa</taxon>
        <taxon>Chordata</taxon>
        <taxon>Craniata</taxon>
        <taxon>Vertebrata</taxon>
        <taxon>Euteleostomi</taxon>
        <taxon>Mammalia</taxon>
        <taxon>Eutheria</taxon>
        <taxon>Euarchontoglires</taxon>
        <taxon>Glires</taxon>
        <taxon>Rodentia</taxon>
        <taxon>Myomorpha</taxon>
        <taxon>Muroidea</taxon>
        <taxon>Cricetidae</taxon>
        <taxon>Arvicolinae</taxon>
        <taxon>Myodes</taxon>
    </lineage>
</organism>
<feature type="transmembrane region" description="Helical" evidence="1">
    <location>
        <begin position="17"/>
        <end position="37"/>
    </location>
</feature>
<evidence type="ECO:0000313" key="3">
    <source>
        <dbReference type="Proteomes" id="UP001488838"/>
    </source>
</evidence>
<keyword evidence="1" id="KW-0812">Transmembrane</keyword>
<dbReference type="AlphaFoldDB" id="A0AAW0HH33"/>
<dbReference type="EMBL" id="JBBHLL010000528">
    <property type="protein sequence ID" value="KAK7800926.1"/>
    <property type="molecule type" value="Genomic_DNA"/>
</dbReference>
<evidence type="ECO:0000256" key="1">
    <source>
        <dbReference type="SAM" id="Phobius"/>
    </source>
</evidence>
<evidence type="ECO:0000313" key="2">
    <source>
        <dbReference type="EMBL" id="KAK7800926.1"/>
    </source>
</evidence>
<sequence length="108" mass="11787">MMCPRAVWTSHSHPGPLAQNVCYVIAFLLYGVCRLEVKLRTCWGLGKASGSACGVNFHAECPAVAPLRSRSLGRRKPTLGHVAEQDMSIGLSVASDLPRDLQSHLHRH</sequence>
<dbReference type="Proteomes" id="UP001488838">
    <property type="component" value="Unassembled WGS sequence"/>
</dbReference>
<comment type="caution">
    <text evidence="2">The sequence shown here is derived from an EMBL/GenBank/DDBJ whole genome shotgun (WGS) entry which is preliminary data.</text>
</comment>
<reference evidence="2 3" key="1">
    <citation type="journal article" date="2023" name="bioRxiv">
        <title>Conserved and derived expression patterns and positive selection on dental genes reveal complex evolutionary context of ever-growing rodent molars.</title>
        <authorList>
            <person name="Calamari Z.T."/>
            <person name="Song A."/>
            <person name="Cohen E."/>
            <person name="Akter M."/>
            <person name="Roy R.D."/>
            <person name="Hallikas O."/>
            <person name="Christensen M.M."/>
            <person name="Li P."/>
            <person name="Marangoni P."/>
            <person name="Jernvall J."/>
            <person name="Klein O.D."/>
        </authorList>
    </citation>
    <scope>NUCLEOTIDE SEQUENCE [LARGE SCALE GENOMIC DNA]</scope>
    <source>
        <strain evidence="2">V071</strain>
    </source>
</reference>
<proteinExistence type="predicted"/>
<accession>A0AAW0HH33</accession>
<protein>
    <submittedName>
        <fullName evidence="2">Uncharacterized protein</fullName>
    </submittedName>
</protein>
<name>A0AAW0HH33_MYOGA</name>
<keyword evidence="1" id="KW-0472">Membrane</keyword>